<accession>A0A0C4BL15</accession>
<name>A0A0C4BL15_FUSOF</name>
<dbReference type="EnsemblFungi" id="FOXG_16353T0">
    <property type="protein sequence ID" value="FOXG_16353P0"/>
    <property type="gene ID" value="FOXG_16353"/>
</dbReference>
<reference evidence="2" key="2">
    <citation type="submission" date="2025-05" db="UniProtKB">
        <authorList>
            <consortium name="EnsemblFungi"/>
        </authorList>
    </citation>
    <scope>IDENTIFICATION</scope>
    <source>
        <strain evidence="2">4287 / CBS 123668 / FGSC 9935 / NRRL 34936</strain>
    </source>
</reference>
<evidence type="ECO:0000313" key="2">
    <source>
        <dbReference type="EnsemblFungi" id="FOXG_16353P0"/>
    </source>
</evidence>
<sequence length="36" mass="4313">MFKQWVKSRTAKTTVMGSKPERYLRLEPQETEEPTE</sequence>
<feature type="region of interest" description="Disordered" evidence="1">
    <location>
        <begin position="1"/>
        <end position="36"/>
    </location>
</feature>
<dbReference type="AlphaFoldDB" id="A0A0C4BL15"/>
<dbReference type="EnsemblFungi" id="FOXG_06765T0">
    <property type="protein sequence ID" value="FOXG_06765P0"/>
    <property type="gene ID" value="FOXG_06765"/>
</dbReference>
<dbReference type="EnsemblFungi" id="FOXG_07327T0">
    <property type="protein sequence ID" value="FOXG_07327P0"/>
    <property type="gene ID" value="FOXG_07327"/>
</dbReference>
<dbReference type="EnsemblFungi" id="FOXG_06497T0">
    <property type="protein sequence ID" value="FOXG_06497P0"/>
    <property type="gene ID" value="FOXG_06497"/>
</dbReference>
<evidence type="ECO:0000256" key="1">
    <source>
        <dbReference type="SAM" id="MobiDB-lite"/>
    </source>
</evidence>
<organism evidence="2 3">
    <name type="scientific">Fusarium oxysporum (strain Fo5176)</name>
    <name type="common">Fusarium vascular wilt</name>
    <dbReference type="NCBI Taxonomy" id="660025"/>
    <lineage>
        <taxon>Eukaryota</taxon>
        <taxon>Fungi</taxon>
        <taxon>Dikarya</taxon>
        <taxon>Ascomycota</taxon>
        <taxon>Pezizomycotina</taxon>
        <taxon>Sordariomycetes</taxon>
        <taxon>Hypocreomycetidae</taxon>
        <taxon>Hypocreales</taxon>
        <taxon>Nectriaceae</taxon>
        <taxon>Fusarium</taxon>
        <taxon>Fusarium oxysporum species complex</taxon>
    </lineage>
</organism>
<dbReference type="Proteomes" id="UP000002489">
    <property type="component" value="Unassembled WGS sequence"/>
</dbReference>
<feature type="compositionally biased region" description="Basic and acidic residues" evidence="1">
    <location>
        <begin position="19"/>
        <end position="28"/>
    </location>
</feature>
<protein>
    <submittedName>
        <fullName evidence="2">Uncharacterized protein</fullName>
    </submittedName>
</protein>
<proteinExistence type="predicted"/>
<evidence type="ECO:0000313" key="3">
    <source>
        <dbReference type="Proteomes" id="UP000002489"/>
    </source>
</evidence>
<reference evidence="3" key="1">
    <citation type="journal article" date="2012" name="Mol. Plant Microbe Interact.">
        <title>A highly conserved effector in Fusarium oxysporum is required for full virulence on Arabidopsis.</title>
        <authorList>
            <person name="Thatcher L.F."/>
            <person name="Gardiner D.M."/>
            <person name="Kazan K."/>
            <person name="Manners J."/>
        </authorList>
    </citation>
    <scope>NUCLEOTIDE SEQUENCE [LARGE SCALE GENOMIC DNA]</scope>
    <source>
        <strain evidence="3">Fo5176</strain>
    </source>
</reference>